<keyword evidence="1" id="KW-0732">Signal</keyword>
<keyword evidence="3" id="KW-1185">Reference proteome</keyword>
<organism evidence="2 3">
    <name type="scientific">Talaromyces rugulosus</name>
    <name type="common">Penicillium rugulosum</name>
    <dbReference type="NCBI Taxonomy" id="121627"/>
    <lineage>
        <taxon>Eukaryota</taxon>
        <taxon>Fungi</taxon>
        <taxon>Dikarya</taxon>
        <taxon>Ascomycota</taxon>
        <taxon>Pezizomycotina</taxon>
        <taxon>Eurotiomycetes</taxon>
        <taxon>Eurotiomycetidae</taxon>
        <taxon>Eurotiales</taxon>
        <taxon>Trichocomaceae</taxon>
        <taxon>Talaromyces</taxon>
        <taxon>Talaromyces sect. Islandici</taxon>
    </lineage>
</organism>
<dbReference type="EMBL" id="CP055902">
    <property type="protein sequence ID" value="QKX61669.1"/>
    <property type="molecule type" value="Genomic_DNA"/>
</dbReference>
<sequence length="349" mass="38562">MRLQPALFPALLPLGAVCFYWTSGTETSPADRRSNFSPSQISSIEQEAHGMLPNAALPSSISQDSLISLQLIAFNEIFEVAFFTELLFNLTNNVDGYELSDDNGESIIESILTIQNQEELHALQANQLLEYFGTNPIQPCNYSFPVSNLREAIWHASLFTSVNLGTMQDVTRIFADSGDTSLIQVLTSIIGQEGEQEGFFRIIQQKLPSEVPFLTASVREFTFTALRSHVIPGSCSHLDAIHLKTFAPLNLITTPVAETEIIQFSYPNQTYYGDLFAVYINQQNLPIVEAIGVNDVKDYAVNAEALFPYNANEMNGLTIMTLTNSPGPFIDAREVAKSTLFGPAFIIVN</sequence>
<dbReference type="OrthoDB" id="5293813at2759"/>
<dbReference type="Pfam" id="PF13668">
    <property type="entry name" value="Ferritin_2"/>
    <property type="match status" value="1"/>
</dbReference>
<evidence type="ECO:0008006" key="4">
    <source>
        <dbReference type="Google" id="ProtNLM"/>
    </source>
</evidence>
<feature type="chain" id="PRO_5028866525" description="Sexual development protein (LsdA)" evidence="1">
    <location>
        <begin position="28"/>
        <end position="349"/>
    </location>
</feature>
<gene>
    <name evidence="2" type="ORF">TRUGW13939_08822</name>
</gene>
<feature type="signal peptide" evidence="1">
    <location>
        <begin position="1"/>
        <end position="27"/>
    </location>
</feature>
<dbReference type="RefSeq" id="XP_035347843.1">
    <property type="nucleotide sequence ID" value="XM_035491950.1"/>
</dbReference>
<reference evidence="3" key="1">
    <citation type="submission" date="2020-06" db="EMBL/GenBank/DDBJ databases">
        <title>A chromosome-scale genome assembly of Talaromyces rugulosus W13939.</title>
        <authorList>
            <person name="Wang B."/>
            <person name="Guo L."/>
            <person name="Ye K."/>
            <person name="Wang L."/>
        </authorList>
    </citation>
    <scope>NUCLEOTIDE SEQUENCE [LARGE SCALE GENOMIC DNA]</scope>
    <source>
        <strain evidence="3">W13939</strain>
    </source>
</reference>
<proteinExistence type="predicted"/>
<protein>
    <recommendedName>
        <fullName evidence="4">Sexual development protein (LsdA)</fullName>
    </recommendedName>
</protein>
<dbReference type="GeneID" id="55996309"/>
<dbReference type="Proteomes" id="UP000509510">
    <property type="component" value="Chromosome V"/>
</dbReference>
<dbReference type="AlphaFoldDB" id="A0A7H8R5L1"/>
<name>A0A7H8R5L1_TALRU</name>
<evidence type="ECO:0000313" key="3">
    <source>
        <dbReference type="Proteomes" id="UP000509510"/>
    </source>
</evidence>
<accession>A0A7H8R5L1</accession>
<evidence type="ECO:0000256" key="1">
    <source>
        <dbReference type="SAM" id="SignalP"/>
    </source>
</evidence>
<evidence type="ECO:0000313" key="2">
    <source>
        <dbReference type="EMBL" id="QKX61669.1"/>
    </source>
</evidence>
<dbReference type="KEGG" id="trg:TRUGW13939_08822"/>